<feature type="region of interest" description="Disordered" evidence="1">
    <location>
        <begin position="1"/>
        <end position="20"/>
    </location>
</feature>
<protein>
    <submittedName>
        <fullName evidence="2">Uncharacterized protein</fullName>
    </submittedName>
</protein>
<dbReference type="EMBL" id="GBRH01278796">
    <property type="protein sequence ID" value="JAD19099.1"/>
    <property type="molecule type" value="Transcribed_RNA"/>
</dbReference>
<sequence length="56" mass="5753">MIAVKTATPMEAAQGSKNPSMVHPPGICYPVALNPASLLTLSSCGDCGSIWCCLES</sequence>
<reference evidence="2" key="2">
    <citation type="journal article" date="2015" name="Data Brief">
        <title>Shoot transcriptome of the giant reed, Arundo donax.</title>
        <authorList>
            <person name="Barrero R.A."/>
            <person name="Guerrero F.D."/>
            <person name="Moolhuijzen P."/>
            <person name="Goolsby J.A."/>
            <person name="Tidwell J."/>
            <person name="Bellgard S.E."/>
            <person name="Bellgard M.I."/>
        </authorList>
    </citation>
    <scope>NUCLEOTIDE SEQUENCE</scope>
    <source>
        <tissue evidence="2">Shoot tissue taken approximately 20 cm above the soil surface</tissue>
    </source>
</reference>
<evidence type="ECO:0000313" key="2">
    <source>
        <dbReference type="EMBL" id="JAD19099.1"/>
    </source>
</evidence>
<accession>A0A0A8XYS8</accession>
<dbReference type="AlphaFoldDB" id="A0A0A8XYS8"/>
<reference evidence="2" key="1">
    <citation type="submission" date="2014-09" db="EMBL/GenBank/DDBJ databases">
        <authorList>
            <person name="Magalhaes I.L.F."/>
            <person name="Oliveira U."/>
            <person name="Santos F.R."/>
            <person name="Vidigal T.H.D.A."/>
            <person name="Brescovit A.D."/>
            <person name="Santos A.J."/>
        </authorList>
    </citation>
    <scope>NUCLEOTIDE SEQUENCE</scope>
    <source>
        <tissue evidence="2">Shoot tissue taken approximately 20 cm above the soil surface</tissue>
    </source>
</reference>
<evidence type="ECO:0000256" key="1">
    <source>
        <dbReference type="SAM" id="MobiDB-lite"/>
    </source>
</evidence>
<organism evidence="2">
    <name type="scientific">Arundo donax</name>
    <name type="common">Giant reed</name>
    <name type="synonym">Donax arundinaceus</name>
    <dbReference type="NCBI Taxonomy" id="35708"/>
    <lineage>
        <taxon>Eukaryota</taxon>
        <taxon>Viridiplantae</taxon>
        <taxon>Streptophyta</taxon>
        <taxon>Embryophyta</taxon>
        <taxon>Tracheophyta</taxon>
        <taxon>Spermatophyta</taxon>
        <taxon>Magnoliopsida</taxon>
        <taxon>Liliopsida</taxon>
        <taxon>Poales</taxon>
        <taxon>Poaceae</taxon>
        <taxon>PACMAD clade</taxon>
        <taxon>Arundinoideae</taxon>
        <taxon>Arundineae</taxon>
        <taxon>Arundo</taxon>
    </lineage>
</organism>
<name>A0A0A8XYS8_ARUDO</name>
<proteinExistence type="predicted"/>